<dbReference type="InterPro" id="IPR023696">
    <property type="entry name" value="Ureohydrolase_dom_sf"/>
</dbReference>
<evidence type="ECO:0000256" key="2">
    <source>
        <dbReference type="ARBA" id="ARBA00022853"/>
    </source>
</evidence>
<evidence type="ECO:0000256" key="1">
    <source>
        <dbReference type="ARBA" id="ARBA00022491"/>
    </source>
</evidence>
<evidence type="ECO:0000313" key="3">
    <source>
        <dbReference type="EMBL" id="CAI0540688.1"/>
    </source>
</evidence>
<dbReference type="GO" id="GO:0006325">
    <property type="term" value="P:chromatin organization"/>
    <property type="evidence" value="ECO:0007669"/>
    <property type="project" value="UniProtKB-KW"/>
</dbReference>
<dbReference type="AlphaFoldDB" id="A0AAV0Q8F4"/>
<reference evidence="3" key="1">
    <citation type="submission" date="2022-08" db="EMBL/GenBank/DDBJ databases">
        <authorList>
            <person name="Gutierrez-Valencia J."/>
        </authorList>
    </citation>
    <scope>NUCLEOTIDE SEQUENCE</scope>
</reference>
<name>A0AAV0Q8F4_9ROSI</name>
<dbReference type="InterPro" id="IPR037138">
    <property type="entry name" value="His_deacetylse_dom_sf"/>
</dbReference>
<dbReference type="EMBL" id="CAMGYJ010000009">
    <property type="protein sequence ID" value="CAI0540688.1"/>
    <property type="molecule type" value="Genomic_DNA"/>
</dbReference>
<dbReference type="Gene3D" id="3.40.800.20">
    <property type="entry name" value="Histone deacetylase domain"/>
    <property type="match status" value="1"/>
</dbReference>
<feature type="non-terminal residue" evidence="3">
    <location>
        <position position="104"/>
    </location>
</feature>
<keyword evidence="4" id="KW-1185">Reference proteome</keyword>
<proteinExistence type="predicted"/>
<protein>
    <recommendedName>
        <fullName evidence="5">Histone deacetylase</fullName>
    </recommendedName>
</protein>
<evidence type="ECO:0000313" key="4">
    <source>
        <dbReference type="Proteomes" id="UP001154282"/>
    </source>
</evidence>
<organism evidence="3 4">
    <name type="scientific">Linum tenue</name>
    <dbReference type="NCBI Taxonomy" id="586396"/>
    <lineage>
        <taxon>Eukaryota</taxon>
        <taxon>Viridiplantae</taxon>
        <taxon>Streptophyta</taxon>
        <taxon>Embryophyta</taxon>
        <taxon>Tracheophyta</taxon>
        <taxon>Spermatophyta</taxon>
        <taxon>Magnoliopsida</taxon>
        <taxon>eudicotyledons</taxon>
        <taxon>Gunneridae</taxon>
        <taxon>Pentapetalae</taxon>
        <taxon>rosids</taxon>
        <taxon>fabids</taxon>
        <taxon>Malpighiales</taxon>
        <taxon>Linaceae</taxon>
        <taxon>Linum</taxon>
    </lineage>
</organism>
<dbReference type="Proteomes" id="UP001154282">
    <property type="component" value="Unassembled WGS sequence"/>
</dbReference>
<sequence length="104" mass="11820">MRTRKMQILMKMGRSMTIEAVPRGEFPDDFCPLLLLISAGVLDKKRIVEPIEASKDDLLVVHSEAYLESLKSSPNVAMMVEVPPVAMFPNCLVQKKLLYPFRKQ</sequence>
<accession>A0AAV0Q8F4</accession>
<keyword evidence="2" id="KW-0156">Chromatin regulator</keyword>
<keyword evidence="1" id="KW-0678">Repressor</keyword>
<comment type="caution">
    <text evidence="3">The sequence shown here is derived from an EMBL/GenBank/DDBJ whole genome shotgun (WGS) entry which is preliminary data.</text>
</comment>
<dbReference type="SUPFAM" id="SSF52768">
    <property type="entry name" value="Arginase/deacetylase"/>
    <property type="match status" value="1"/>
</dbReference>
<gene>
    <name evidence="3" type="ORF">LITE_LOCUS41797</name>
</gene>
<evidence type="ECO:0008006" key="5">
    <source>
        <dbReference type="Google" id="ProtNLM"/>
    </source>
</evidence>